<evidence type="ECO:0000313" key="5">
    <source>
        <dbReference type="EMBL" id="ODN41502.1"/>
    </source>
</evidence>
<keyword evidence="6" id="KW-1185">Reference proteome</keyword>
<dbReference type="Proteomes" id="UP000094329">
    <property type="component" value="Unassembled WGS sequence"/>
</dbReference>
<dbReference type="HAMAP" id="MF_00984">
    <property type="entry name" value="SSB"/>
    <property type="match status" value="1"/>
</dbReference>
<evidence type="ECO:0000256" key="1">
    <source>
        <dbReference type="ARBA" id="ARBA00023125"/>
    </source>
</evidence>
<dbReference type="RefSeq" id="WP_069313967.1">
    <property type="nucleotide sequence ID" value="NZ_MDTU01000002.1"/>
</dbReference>
<sequence>MRGVNKVIIVGRLGQDPDVRYMQTGDAVANLTVATSEQWKDQHGVNQESTEWHRVVLYKRLAEIAKEYLSKGSLVYVEGKLKTRKWKDKNGQDRYTTEVVGSNLQMLGAGGGDRTQSQLQHSPKLKPQAQTPGQQAFIAKQETQQQLDVPANFDELDDVPF</sequence>
<dbReference type="NCBIfam" id="TIGR00621">
    <property type="entry name" value="ssb"/>
    <property type="match status" value="1"/>
</dbReference>
<comment type="caution">
    <text evidence="5">The sequence shown here is derived from an EMBL/GenBank/DDBJ whole genome shotgun (WGS) entry which is preliminary data.</text>
</comment>
<organism evidence="5 6">
    <name type="scientific">Piscirickettsia litoralis</name>
    <dbReference type="NCBI Taxonomy" id="1891921"/>
    <lineage>
        <taxon>Bacteria</taxon>
        <taxon>Pseudomonadati</taxon>
        <taxon>Pseudomonadota</taxon>
        <taxon>Gammaproteobacteria</taxon>
        <taxon>Thiotrichales</taxon>
        <taxon>Piscirickettsiaceae</taxon>
        <taxon>Piscirickettsia</taxon>
    </lineage>
</organism>
<reference evidence="5 6" key="1">
    <citation type="submission" date="2016-08" db="EMBL/GenBank/DDBJ databases">
        <title>Draft genome sequence of Candidatus Piscirickettsia litoralis, from seawater.</title>
        <authorList>
            <person name="Wan X."/>
            <person name="Lee A.J."/>
            <person name="Hou S."/>
            <person name="Donachie S.P."/>
        </authorList>
    </citation>
    <scope>NUCLEOTIDE SEQUENCE [LARGE SCALE GENOMIC DNA]</scope>
    <source>
        <strain evidence="5 6">Y2</strain>
    </source>
</reference>
<dbReference type="Gene3D" id="2.40.50.140">
    <property type="entry name" value="Nucleic acid-binding proteins"/>
    <property type="match status" value="1"/>
</dbReference>
<dbReference type="PIRSF" id="PIRSF002070">
    <property type="entry name" value="SSB"/>
    <property type="match status" value="1"/>
</dbReference>
<evidence type="ECO:0000256" key="4">
    <source>
        <dbReference type="SAM" id="MobiDB-lite"/>
    </source>
</evidence>
<dbReference type="PROSITE" id="PS50935">
    <property type="entry name" value="SSB"/>
    <property type="match status" value="1"/>
</dbReference>
<evidence type="ECO:0000256" key="2">
    <source>
        <dbReference type="HAMAP-Rule" id="MF_00984"/>
    </source>
</evidence>
<dbReference type="GO" id="GO:0003677">
    <property type="term" value="F:DNA binding"/>
    <property type="evidence" value="ECO:0007669"/>
    <property type="project" value="UniProtKB-KW"/>
</dbReference>
<comment type="caution">
    <text evidence="2">Lacks conserved residue(s) required for the propagation of feature annotation.</text>
</comment>
<dbReference type="InterPro" id="IPR000424">
    <property type="entry name" value="Primosome_PriB/ssb"/>
</dbReference>
<keyword evidence="1 2" id="KW-0238">DNA-binding</keyword>
<accession>A0ABX2ZY15</accession>
<dbReference type="PANTHER" id="PTHR10302">
    <property type="entry name" value="SINGLE-STRANDED DNA-BINDING PROTEIN"/>
    <property type="match status" value="1"/>
</dbReference>
<proteinExistence type="inferred from homology"/>
<dbReference type="PANTHER" id="PTHR10302:SF27">
    <property type="entry name" value="SINGLE-STRANDED DNA-BINDING PROTEIN"/>
    <property type="match status" value="1"/>
</dbReference>
<name>A0ABX2ZY15_9GAMM</name>
<dbReference type="InterPro" id="IPR012340">
    <property type="entry name" value="NA-bd_OB-fold"/>
</dbReference>
<dbReference type="InterPro" id="IPR011344">
    <property type="entry name" value="ssDNA-bd"/>
</dbReference>
<feature type="DNA-binding region" evidence="2">
    <location>
        <begin position="52"/>
        <end position="58"/>
    </location>
</feature>
<dbReference type="CDD" id="cd04496">
    <property type="entry name" value="SSB_OBF"/>
    <property type="match status" value="1"/>
</dbReference>
<dbReference type="SUPFAM" id="SSF50249">
    <property type="entry name" value="Nucleic acid-binding proteins"/>
    <property type="match status" value="1"/>
</dbReference>
<feature type="region of interest" description="Disordered" evidence="4">
    <location>
        <begin position="108"/>
        <end position="135"/>
    </location>
</feature>
<evidence type="ECO:0000256" key="3">
    <source>
        <dbReference type="PIRNR" id="PIRNR002070"/>
    </source>
</evidence>
<protein>
    <recommendedName>
        <fullName evidence="2 3">Single-stranded DNA-binding protein</fullName>
        <shortName evidence="2">SSB</shortName>
    </recommendedName>
</protein>
<evidence type="ECO:0000313" key="6">
    <source>
        <dbReference type="Proteomes" id="UP000094329"/>
    </source>
</evidence>
<dbReference type="Pfam" id="PF00436">
    <property type="entry name" value="SSB"/>
    <property type="match status" value="1"/>
</dbReference>
<gene>
    <name evidence="5" type="ORF">BGC07_15450</name>
</gene>
<dbReference type="EMBL" id="MDTU01000002">
    <property type="protein sequence ID" value="ODN41502.1"/>
    <property type="molecule type" value="Genomic_DNA"/>
</dbReference>
<comment type="subunit">
    <text evidence="2">Homotetramer.</text>
</comment>